<name>A0A2N0TRU2_9FLAO</name>
<keyword evidence="3" id="KW-1185">Reference proteome</keyword>
<evidence type="ECO:0000313" key="3">
    <source>
        <dbReference type="Proteomes" id="UP000176009"/>
    </source>
</evidence>
<proteinExistence type="predicted"/>
<dbReference type="Proteomes" id="UP000232533">
    <property type="component" value="Unassembled WGS sequence"/>
</dbReference>
<comment type="caution">
    <text evidence="2">The sequence shown here is derived from an EMBL/GenBank/DDBJ whole genome shotgun (WGS) entry which is preliminary data.</text>
</comment>
<evidence type="ECO:0000313" key="2">
    <source>
        <dbReference type="EMBL" id="PKD17416.1"/>
    </source>
</evidence>
<dbReference type="AlphaFoldDB" id="A0A2N0TRU2"/>
<evidence type="ECO:0000313" key="1">
    <source>
        <dbReference type="EMBL" id="OEY71823.1"/>
    </source>
</evidence>
<protein>
    <submittedName>
        <fullName evidence="2">Uncharacterized protein</fullName>
    </submittedName>
</protein>
<dbReference type="Proteomes" id="UP000176009">
    <property type="component" value="Unassembled WGS sequence"/>
</dbReference>
<dbReference type="RefSeq" id="WP_070054904.1">
    <property type="nucleotide sequence ID" value="NZ_FVZF01000004.1"/>
</dbReference>
<evidence type="ECO:0000313" key="4">
    <source>
        <dbReference type="Proteomes" id="UP000232533"/>
    </source>
</evidence>
<dbReference type="EMBL" id="LKTR01000034">
    <property type="protein sequence ID" value="PKD17416.1"/>
    <property type="molecule type" value="Genomic_DNA"/>
</dbReference>
<sequence>MLLGEINSRTDKEKLRYSLKQFIDEFKKNNKITKFQILNSATYEHEMKSLLDILQNRKLLKTKNKYQNGFTTESFELNKSFEDILKMKS</sequence>
<gene>
    <name evidence="2" type="ORF">APR40_03935</name>
    <name evidence="1" type="ORF">BHS39_03935</name>
</gene>
<dbReference type="OrthoDB" id="9954548at2"/>
<organism evidence="2 4">
    <name type="scientific">Salegentibacter salarius</name>
    <dbReference type="NCBI Taxonomy" id="435906"/>
    <lineage>
        <taxon>Bacteria</taxon>
        <taxon>Pseudomonadati</taxon>
        <taxon>Bacteroidota</taxon>
        <taxon>Flavobacteriia</taxon>
        <taxon>Flavobacteriales</taxon>
        <taxon>Flavobacteriaceae</taxon>
        <taxon>Salegentibacter</taxon>
    </lineage>
</organism>
<dbReference type="EMBL" id="MJBR01000034">
    <property type="protein sequence ID" value="OEY71823.1"/>
    <property type="molecule type" value="Genomic_DNA"/>
</dbReference>
<reference evidence="1 3" key="2">
    <citation type="submission" date="2016-09" db="EMBL/GenBank/DDBJ databases">
        <title>Genome Sequence of Salegentibacter salarius,Isolated from a Marine Solar Saltern of the Yellow Sea in South Korea.</title>
        <authorList>
            <person name="Zheng Q."/>
            <person name="Liu Y."/>
        </authorList>
    </citation>
    <scope>NUCLEOTIDE SEQUENCE [LARGE SCALE GENOMIC DNA]</scope>
    <source>
        <strain evidence="1 3">KCTC 12974</strain>
    </source>
</reference>
<reference evidence="2 4" key="1">
    <citation type="submission" date="2015-10" db="EMBL/GenBank/DDBJ databases">
        <title>Draft genome sequence of Salegentibacter salinarum KCTC 12975.</title>
        <authorList>
            <person name="Lin W."/>
            <person name="Zheng Q."/>
        </authorList>
    </citation>
    <scope>NUCLEOTIDE SEQUENCE [LARGE SCALE GENOMIC DNA]</scope>
    <source>
        <strain evidence="2 4">KCTC 12974</strain>
    </source>
</reference>
<accession>A0A2N0TRU2</accession>